<feature type="domain" description="PA14" evidence="2">
    <location>
        <begin position="125"/>
        <end position="268"/>
    </location>
</feature>
<dbReference type="Pfam" id="PF08239">
    <property type="entry name" value="SH3_3"/>
    <property type="match status" value="1"/>
</dbReference>
<feature type="domain" description="PA14" evidence="2">
    <location>
        <begin position="261"/>
        <end position="406"/>
    </location>
</feature>
<dbReference type="SMART" id="SM00047">
    <property type="entry name" value="LYZ2"/>
    <property type="match status" value="1"/>
</dbReference>
<dbReference type="EMBL" id="JAMQJZ010000003">
    <property type="protein sequence ID" value="MDC3419762.1"/>
    <property type="molecule type" value="Genomic_DNA"/>
</dbReference>
<dbReference type="Pfam" id="PF07691">
    <property type="entry name" value="PA14"/>
    <property type="match status" value="7"/>
</dbReference>
<proteinExistence type="predicted"/>
<evidence type="ECO:0000259" key="1">
    <source>
        <dbReference type="PROSITE" id="PS51781"/>
    </source>
</evidence>
<dbReference type="Gene3D" id="1.10.530.10">
    <property type="match status" value="1"/>
</dbReference>
<dbReference type="InterPro" id="IPR002901">
    <property type="entry name" value="MGlyc_endo_b_GlcNAc-like_dom"/>
</dbReference>
<reference evidence="3" key="1">
    <citation type="submission" date="2022-06" db="EMBL/GenBank/DDBJ databases">
        <title>Aquibacillus sp. a new bacterium isolated from soil saline samples.</title>
        <authorList>
            <person name="Galisteo C."/>
            <person name="De La Haba R."/>
            <person name="Sanchez-Porro C."/>
            <person name="Ventosa A."/>
        </authorList>
    </citation>
    <scope>NUCLEOTIDE SEQUENCE</scope>
    <source>
        <strain evidence="3">JCM 12387</strain>
    </source>
</reference>
<dbReference type="RefSeq" id="WP_259867486.1">
    <property type="nucleotide sequence ID" value="NZ_JAMQJZ010000003.1"/>
</dbReference>
<evidence type="ECO:0000313" key="4">
    <source>
        <dbReference type="Proteomes" id="UP001145072"/>
    </source>
</evidence>
<feature type="domain" description="PA14" evidence="2">
    <location>
        <begin position="868"/>
        <end position="1017"/>
    </location>
</feature>
<keyword evidence="4" id="KW-1185">Reference proteome</keyword>
<dbReference type="InterPro" id="IPR037524">
    <property type="entry name" value="PA14/GLEYA"/>
</dbReference>
<dbReference type="Proteomes" id="UP001145072">
    <property type="component" value="Unassembled WGS sequence"/>
</dbReference>
<dbReference type="Pfam" id="PF01832">
    <property type="entry name" value="Glucosaminidase"/>
    <property type="match status" value="1"/>
</dbReference>
<dbReference type="PROSITE" id="PS51781">
    <property type="entry name" value="SH3B"/>
    <property type="match status" value="1"/>
</dbReference>
<dbReference type="PROSITE" id="PS51820">
    <property type="entry name" value="PA14"/>
    <property type="match status" value="6"/>
</dbReference>
<gene>
    <name evidence="3" type="ORF">NC661_05200</name>
</gene>
<dbReference type="Gene3D" id="3.90.182.10">
    <property type="entry name" value="Toxin - Anthrax Protective Antigen,domain 1"/>
    <property type="match status" value="5"/>
</dbReference>
<dbReference type="SUPFAM" id="SSF56988">
    <property type="entry name" value="Anthrax protective antigen"/>
    <property type="match status" value="8"/>
</dbReference>
<dbReference type="InterPro" id="IPR011658">
    <property type="entry name" value="PA14_dom"/>
</dbReference>
<dbReference type="SMART" id="SM00287">
    <property type="entry name" value="SH3b"/>
    <property type="match status" value="1"/>
</dbReference>
<feature type="domain" description="PA14" evidence="2">
    <location>
        <begin position="497"/>
        <end position="639"/>
    </location>
</feature>
<comment type="caution">
    <text evidence="3">The sequence shown here is derived from an EMBL/GenBank/DDBJ whole genome shotgun (WGS) entry which is preliminary data.</text>
</comment>
<protein>
    <submittedName>
        <fullName evidence="3">PA14 domain-containing protein</fullName>
    </submittedName>
</protein>
<feature type="domain" description="SH3b" evidence="1">
    <location>
        <begin position="1195"/>
        <end position="1266"/>
    </location>
</feature>
<name>A0A9X3WHC3_9BACI</name>
<sequence length="1461" mass="163455">MITSISVATIIFANANIVGATSANIGTDPVHFNWGYGSPQGQPVDGFQQSYIQKLNLIQGDYFIQTYADDGVRVDFNGKRVIDRWSNSGGTINQALLTNIAKGTHTVKTDYYENKGRAFVFSDTVKFGDWLAYYYPNKTLSGNPIEAKVLSGTGNHHNLEDTFTSLTETPSDNFSAKYTTFARIPAGEYVIRGRADDGMRVYLDGKRVIDDWNNGGFRETAVKVNVADKNGSNVHELRVEYYENKGQNKVQLNMQKYEDVKNTDGWIGEVYTNKTLTGNPIILGGNGALKEIDKLDFDWGNGSPHKTIPNDKYSARFFKKVTLDTATDYRMDVRANDGVRAFVNGKRVIDSWKWQSNPLRTANVGLRAGENTIELQYYEDTKTSALKAELTPTTYRVKNQPVAYNWSYGSPEGFPEDQFKGQFVNEKQLEKGDYFVQTYADDGVRVAFDGKRVIDRWTNSGGTINQALLPNVRAGKHTIQTDYYENKGRAFVFSDTVKFGDWLSYYYPNKNLSGNPVASKVVTAKDAFNLEDVISSIPGLPDDQFSATYTTFAKIEAGEYVFRAKSDDGIRVYLDGKKIVDDWNNGAYRETAVKVNVADKNGSNVHELKVEYYENVGISKVGLSVQKYEDVLDTNGWVGEIYPNQTLTGNPIILGGKGSLQEINSLNFDWGKGSPHPSIPADHYSARFTQMMQVPEAGNYNFNISANDGYKLFVNGLKVSEDWEYSPALWHQQNVHLDAGQNKIVVEYQEDTLSSHLKMKVADPKTFMPVDSTVRYNWGHGSPSDRLPVDHFRSIFDQSQHLESGDYFVQTFADDTVEMLVDGEKVISAQEQAGIERNLLTGVEAGMHEIITTHQETIGEAAVFADIVPVGDWLAYYYNNTTTRGYPVDAKVLKGKNLLEDNKTDAPTNKVQQDDFSAVYTSAQRMPAGDYVIRALADDGIKVYIDGELVIDRWDNSQYQENAMKVTVQDRKNVPASESDLHWVEVHYYDATGSSKVSLDIQSFQESINQAEWFAEVYPNVNLEGNPVIIGGVNSINAIEDVNFDWKDQSPSPFIPSDHFSMRLSKTMVANVAGAHTFKLWADDGVRLFVDGQKVLDSWEPSDPDYREVTVNLTKGKHTLQLEYSEVTGNAHVKMEIVEPVVKAPITYNYTNYNVTNDQALNMQLQTTPPPQTDTRYATYVYKSLVQVDNQDPSKGTVTLGGGNLNVRGGPGQNYWVVGQVSDGTQLKILGSEGDWYKIQFNQYWVNASPSDVAYHLNPQSVAKDAPEFFQFLKLSEPAYADASELNNKILYNKGIFKGTGQAFVDAGKIHNINELYLISHGLLETGYGRSVLASGVLVTSVDGKPVEPRTVYNMFGIHAFDSCPTTCGSEKAYKEGWFTPEAAIIGGAKFIADGYINHPTHQQDTLYEMRWNPKGMERYGYATHQYATDVGWAAKQVKNLKGFYDLLDNYTLTFDIPKFK</sequence>
<evidence type="ECO:0000259" key="2">
    <source>
        <dbReference type="PROSITE" id="PS51820"/>
    </source>
</evidence>
<feature type="domain" description="PA14" evidence="2">
    <location>
        <begin position="632"/>
        <end position="775"/>
    </location>
</feature>
<evidence type="ECO:0000313" key="3">
    <source>
        <dbReference type="EMBL" id="MDC3419762.1"/>
    </source>
</evidence>
<feature type="domain" description="PA14" evidence="2">
    <location>
        <begin position="1008"/>
        <end position="1151"/>
    </location>
</feature>
<organism evidence="3 4">
    <name type="scientific">Aquibacillus koreensis</name>
    <dbReference type="NCBI Taxonomy" id="279446"/>
    <lineage>
        <taxon>Bacteria</taxon>
        <taxon>Bacillati</taxon>
        <taxon>Bacillota</taxon>
        <taxon>Bacilli</taxon>
        <taxon>Bacillales</taxon>
        <taxon>Bacillaceae</taxon>
        <taxon>Aquibacillus</taxon>
    </lineage>
</organism>
<dbReference type="GO" id="GO:0004040">
    <property type="term" value="F:amidase activity"/>
    <property type="evidence" value="ECO:0007669"/>
    <property type="project" value="InterPro"/>
</dbReference>
<accession>A0A9X3WHC3</accession>
<dbReference type="Gene3D" id="2.30.30.40">
    <property type="entry name" value="SH3 Domains"/>
    <property type="match status" value="1"/>
</dbReference>
<dbReference type="InterPro" id="IPR003646">
    <property type="entry name" value="SH3-like_bac-type"/>
</dbReference>
<dbReference type="SMART" id="SM00758">
    <property type="entry name" value="PA14"/>
    <property type="match status" value="6"/>
</dbReference>
<dbReference type="Gene3D" id="2.60.120.380">
    <property type="match status" value="1"/>
</dbReference>